<organism evidence="10 11">
    <name type="scientific">Methylobacterium aquaticum</name>
    <dbReference type="NCBI Taxonomy" id="270351"/>
    <lineage>
        <taxon>Bacteria</taxon>
        <taxon>Pseudomonadati</taxon>
        <taxon>Pseudomonadota</taxon>
        <taxon>Alphaproteobacteria</taxon>
        <taxon>Hyphomicrobiales</taxon>
        <taxon>Methylobacteriaceae</taxon>
        <taxon>Methylobacterium</taxon>
    </lineage>
</organism>
<accession>A0A0C6FNM4</accession>
<evidence type="ECO:0000259" key="9">
    <source>
        <dbReference type="PROSITE" id="PS50122"/>
    </source>
</evidence>
<evidence type="ECO:0000259" key="8">
    <source>
        <dbReference type="PROSITE" id="PS50110"/>
    </source>
</evidence>
<dbReference type="InterPro" id="IPR008248">
    <property type="entry name" value="CheB-like"/>
</dbReference>
<comment type="PTM">
    <text evidence="5">Phosphorylated by CheA. Phosphorylation of the N-terminal regulatory domain activates the methylesterase activity.</text>
</comment>
<dbReference type="GO" id="GO:0000156">
    <property type="term" value="F:phosphorelay response regulator activity"/>
    <property type="evidence" value="ECO:0007669"/>
    <property type="project" value="InterPro"/>
</dbReference>
<dbReference type="InterPro" id="IPR035909">
    <property type="entry name" value="CheB_C"/>
</dbReference>
<dbReference type="NCBIfam" id="NF009206">
    <property type="entry name" value="PRK12555.1"/>
    <property type="match status" value="1"/>
</dbReference>
<dbReference type="Gene3D" id="3.40.50.180">
    <property type="entry name" value="Methylesterase CheB, C-terminal domain"/>
    <property type="match status" value="1"/>
</dbReference>
<evidence type="ECO:0000313" key="11">
    <source>
        <dbReference type="Proteomes" id="UP000061432"/>
    </source>
</evidence>
<dbReference type="OrthoDB" id="9793421at2"/>
<dbReference type="InterPro" id="IPR001789">
    <property type="entry name" value="Sig_transdc_resp-reg_receiver"/>
</dbReference>
<dbReference type="Pfam" id="PF00072">
    <property type="entry name" value="Response_reg"/>
    <property type="match status" value="1"/>
</dbReference>
<keyword evidence="5 7" id="KW-0597">Phosphoprotein</keyword>
<gene>
    <name evidence="5 10" type="primary">cheB</name>
    <name evidence="10" type="ORF">Maq22A_c18910</name>
</gene>
<dbReference type="PANTHER" id="PTHR42872">
    <property type="entry name" value="PROTEIN-GLUTAMATE METHYLESTERASE/PROTEIN-GLUTAMINE GLUTAMINASE"/>
    <property type="match status" value="1"/>
</dbReference>
<dbReference type="GO" id="GO:0006935">
    <property type="term" value="P:chemotaxis"/>
    <property type="evidence" value="ECO:0007669"/>
    <property type="project" value="UniProtKB-UniRule"/>
</dbReference>
<feature type="active site" evidence="5 6">
    <location>
        <position position="204"/>
    </location>
</feature>
<dbReference type="EC" id="3.1.1.61" evidence="5"/>
<dbReference type="AlphaFoldDB" id="A0A0C6FNM4"/>
<feature type="active site" evidence="5 6">
    <location>
        <position position="300"/>
    </location>
</feature>
<comment type="catalytic activity">
    <reaction evidence="4 5">
        <text>[protein]-L-glutamate 5-O-methyl ester + H2O = L-glutamyl-[protein] + methanol + H(+)</text>
        <dbReference type="Rhea" id="RHEA:23236"/>
        <dbReference type="Rhea" id="RHEA-COMP:10208"/>
        <dbReference type="Rhea" id="RHEA-COMP:10311"/>
        <dbReference type="ChEBI" id="CHEBI:15377"/>
        <dbReference type="ChEBI" id="CHEBI:15378"/>
        <dbReference type="ChEBI" id="CHEBI:17790"/>
        <dbReference type="ChEBI" id="CHEBI:29973"/>
        <dbReference type="ChEBI" id="CHEBI:82795"/>
        <dbReference type="EC" id="3.1.1.61"/>
    </reaction>
</comment>
<comment type="domain">
    <text evidence="5">Contains a C-terminal catalytic domain, and an N-terminal region which modulates catalytic activity.</text>
</comment>
<dbReference type="PIRSF" id="PIRSF000876">
    <property type="entry name" value="RR_chemtxs_CheB"/>
    <property type="match status" value="1"/>
</dbReference>
<comment type="function">
    <text evidence="5">Involved in chemotaxis. Part of a chemotaxis signal transduction system that modulates chemotaxis in response to various stimuli. Catalyzes the demethylation of specific methylglutamate residues introduced into the chemoreceptors (methyl-accepting chemotaxis proteins or MCP) by CheR. Also mediates the irreversible deamidation of specific glutamine residues to glutamic acid.</text>
</comment>
<reference evidence="11" key="2">
    <citation type="submission" date="2015-01" db="EMBL/GenBank/DDBJ databases">
        <title>Complete genome sequence of Methylobacterium aquaticum strain 22A.</title>
        <authorList>
            <person name="Tani A."/>
            <person name="Ogura Y."/>
            <person name="Hayashi T."/>
        </authorList>
    </citation>
    <scope>NUCLEOTIDE SEQUENCE [LARGE SCALE GENOMIC DNA]</scope>
    <source>
        <strain evidence="11">MA-22A</strain>
    </source>
</reference>
<feature type="domain" description="Response regulatory" evidence="8">
    <location>
        <begin position="8"/>
        <end position="125"/>
    </location>
</feature>
<sequence>MSARDPIRVLIVDDSASVRQTLAGILDEAPDIAVLATAADPFAAARRIRDDLPDVILLDLEMPRMDGLTFLRKIMAQKPIPVIVCSGLAEPGSQLVAEVMEAGAVAVLPKPRVDTRQALIDSSRRVCDAVRAAARAKPRSAGRPRPVEAKLTADAMLPPVAGRRPVVATEPVVCIGVSTGGTESLRNVLEPLPPDCPGILIVQHMPEHFTAAFARRLDGLCAIAVKEAEDGDVVRPGLALIAPGARHMLLQRSGGRYHVAIKDGPPVSRHRPSVDVLFRSAAQAAGGNALGIIMTGMGDDGAAGLLEMRRAGARTIAQDEASSVVFGMPKEAIERGAAEKVVGLDHVAGEILRFGLVARGGEAG</sequence>
<proteinExistence type="inferred from homology"/>
<protein>
    <recommendedName>
        <fullName evidence="5">Protein-glutamate methylesterase/protein-glutamine glutaminase</fullName>
        <ecNumber evidence="5">3.1.1.61</ecNumber>
        <ecNumber evidence="5">3.5.1.44</ecNumber>
    </recommendedName>
</protein>
<evidence type="ECO:0000313" key="10">
    <source>
        <dbReference type="EMBL" id="BAQ46859.1"/>
    </source>
</evidence>
<dbReference type="RefSeq" id="WP_060847902.1">
    <property type="nucleotide sequence ID" value="NZ_AP014704.1"/>
</dbReference>
<dbReference type="STRING" id="270351.Maq22A_c18910"/>
<evidence type="ECO:0000256" key="5">
    <source>
        <dbReference type="HAMAP-Rule" id="MF_00099"/>
    </source>
</evidence>
<dbReference type="PATRIC" id="fig|270351.10.peg.3652"/>
<dbReference type="KEGG" id="maqu:Maq22A_c18910"/>
<dbReference type="SUPFAM" id="SSF52172">
    <property type="entry name" value="CheY-like"/>
    <property type="match status" value="1"/>
</dbReference>
<evidence type="ECO:0000256" key="7">
    <source>
        <dbReference type="PROSITE-ProRule" id="PRU00169"/>
    </source>
</evidence>
<dbReference type="Pfam" id="PF01339">
    <property type="entry name" value="CheB_methylest"/>
    <property type="match status" value="1"/>
</dbReference>
<name>A0A0C6FNM4_9HYPH</name>
<comment type="similarity">
    <text evidence="5">Belongs to the CheB family.</text>
</comment>
<evidence type="ECO:0000256" key="4">
    <source>
        <dbReference type="ARBA" id="ARBA00048267"/>
    </source>
</evidence>
<keyword evidence="3 5" id="KW-0378">Hydrolase</keyword>
<dbReference type="SUPFAM" id="SSF52738">
    <property type="entry name" value="Methylesterase CheB, C-terminal domain"/>
    <property type="match status" value="1"/>
</dbReference>
<evidence type="ECO:0000256" key="3">
    <source>
        <dbReference type="ARBA" id="ARBA00022801"/>
    </source>
</evidence>
<dbReference type="SMART" id="SM00448">
    <property type="entry name" value="REC"/>
    <property type="match status" value="1"/>
</dbReference>
<dbReference type="EC" id="3.5.1.44" evidence="5"/>
<dbReference type="Gene3D" id="3.40.50.2300">
    <property type="match status" value="1"/>
</dbReference>
<comment type="subcellular location">
    <subcellularLocation>
        <location evidence="5">Cytoplasm</location>
    </subcellularLocation>
</comment>
<dbReference type="EMBL" id="AP014704">
    <property type="protein sequence ID" value="BAQ46859.1"/>
    <property type="molecule type" value="Genomic_DNA"/>
</dbReference>
<dbReference type="InterPro" id="IPR000673">
    <property type="entry name" value="Sig_transdc_resp-reg_Me-estase"/>
</dbReference>
<reference evidence="10 11" key="1">
    <citation type="journal article" date="2015" name="Genome Announc.">
        <title>Complete Genome Sequence of Methylobacterium aquaticum Strain 22A, Isolated from Racomitrium japonicum Moss.</title>
        <authorList>
            <person name="Tani A."/>
            <person name="Ogura Y."/>
            <person name="Hayashi T."/>
            <person name="Kimbara K."/>
        </authorList>
    </citation>
    <scope>NUCLEOTIDE SEQUENCE [LARGE SCALE GENOMIC DNA]</scope>
    <source>
        <strain evidence="10 11">MA-22A</strain>
    </source>
</reference>
<keyword evidence="2 5" id="KW-0145">Chemotaxis</keyword>
<dbReference type="Proteomes" id="UP000061432">
    <property type="component" value="Chromosome"/>
</dbReference>
<dbReference type="GO" id="GO:0005737">
    <property type="term" value="C:cytoplasm"/>
    <property type="evidence" value="ECO:0007669"/>
    <property type="project" value="UniProtKB-SubCell"/>
</dbReference>
<dbReference type="NCBIfam" id="NF001965">
    <property type="entry name" value="PRK00742.1"/>
    <property type="match status" value="1"/>
</dbReference>
<dbReference type="PROSITE" id="PS50110">
    <property type="entry name" value="RESPONSE_REGULATORY"/>
    <property type="match status" value="1"/>
</dbReference>
<feature type="active site" evidence="5 6">
    <location>
        <position position="178"/>
    </location>
</feature>
<dbReference type="CDD" id="cd16432">
    <property type="entry name" value="CheB_Rec"/>
    <property type="match status" value="1"/>
</dbReference>
<evidence type="ECO:0000256" key="2">
    <source>
        <dbReference type="ARBA" id="ARBA00022500"/>
    </source>
</evidence>
<evidence type="ECO:0000256" key="6">
    <source>
        <dbReference type="PROSITE-ProRule" id="PRU00050"/>
    </source>
</evidence>
<keyword evidence="1 5" id="KW-0963">Cytoplasm</keyword>
<dbReference type="PANTHER" id="PTHR42872:SF6">
    <property type="entry name" value="PROTEIN-GLUTAMATE METHYLESTERASE_PROTEIN-GLUTAMINE GLUTAMINASE"/>
    <property type="match status" value="1"/>
</dbReference>
<dbReference type="GO" id="GO:0008984">
    <property type="term" value="F:protein-glutamate methylesterase activity"/>
    <property type="evidence" value="ECO:0007669"/>
    <property type="project" value="UniProtKB-UniRule"/>
</dbReference>
<dbReference type="InterPro" id="IPR011006">
    <property type="entry name" value="CheY-like_superfamily"/>
</dbReference>
<feature type="domain" description="CheB-type methylesterase" evidence="9">
    <location>
        <begin position="159"/>
        <end position="352"/>
    </location>
</feature>
<evidence type="ECO:0000256" key="1">
    <source>
        <dbReference type="ARBA" id="ARBA00022490"/>
    </source>
</evidence>
<dbReference type="PROSITE" id="PS50122">
    <property type="entry name" value="CHEB"/>
    <property type="match status" value="1"/>
</dbReference>
<feature type="modified residue" description="4-aspartylphosphate" evidence="5 7">
    <location>
        <position position="59"/>
    </location>
</feature>
<dbReference type="HAMAP" id="MF_00099">
    <property type="entry name" value="CheB_chemtxs"/>
    <property type="match status" value="1"/>
</dbReference>
<dbReference type="GO" id="GO:0050568">
    <property type="term" value="F:protein-glutamine glutaminase activity"/>
    <property type="evidence" value="ECO:0007669"/>
    <property type="project" value="UniProtKB-UniRule"/>
</dbReference>
<comment type="catalytic activity">
    <reaction evidence="5">
        <text>L-glutaminyl-[protein] + H2O = L-glutamyl-[protein] + NH4(+)</text>
        <dbReference type="Rhea" id="RHEA:16441"/>
        <dbReference type="Rhea" id="RHEA-COMP:10207"/>
        <dbReference type="Rhea" id="RHEA-COMP:10208"/>
        <dbReference type="ChEBI" id="CHEBI:15377"/>
        <dbReference type="ChEBI" id="CHEBI:28938"/>
        <dbReference type="ChEBI" id="CHEBI:29973"/>
        <dbReference type="ChEBI" id="CHEBI:30011"/>
        <dbReference type="EC" id="3.5.1.44"/>
    </reaction>
</comment>
<dbReference type="CDD" id="cd17541">
    <property type="entry name" value="REC_CheB-like"/>
    <property type="match status" value="1"/>
</dbReference>